<keyword evidence="5" id="KW-1185">Reference proteome</keyword>
<accession>A0A165FCF5</accession>
<feature type="transmembrane region" description="Helical" evidence="2">
    <location>
        <begin position="176"/>
        <end position="201"/>
    </location>
</feature>
<feature type="transmembrane region" description="Helical" evidence="2">
    <location>
        <begin position="25"/>
        <end position="50"/>
    </location>
</feature>
<proteinExistence type="predicted"/>
<dbReference type="AlphaFoldDB" id="A0A165FCF5"/>
<protein>
    <recommendedName>
        <fullName evidence="3">DUF6534 domain-containing protein</fullName>
    </recommendedName>
</protein>
<dbReference type="PANTHER" id="PTHR40465">
    <property type="entry name" value="CHROMOSOME 1, WHOLE GENOME SHOTGUN SEQUENCE"/>
    <property type="match status" value="1"/>
</dbReference>
<evidence type="ECO:0000313" key="5">
    <source>
        <dbReference type="Proteomes" id="UP000076842"/>
    </source>
</evidence>
<sequence length="378" mass="41971">MSVADLPDLPAYVASPTQVDLTDTLGAILIGTMIAQTLTGVSIYQTWYYHKNFSGDSWQMQMLVYGAAGLNFLHSALLPKCVYFWFVTHWGNLVGLDYVDWSYNVNLLLNGILATVVQFFFAWRVYTLGVRTIKWLGLCIAGIIVLISIFQLGWAVASTIMAFKLVRQSKFGSFTYGVWCWQAGAAAADVVITIALVYLLRQNKTAFKRTQGVIDKLVIITIETNMLTAILAFIVAVQFGTIRNGWPNGINFVCVRLYHISLMVNVNSRHDLMEQLAGSRSFQMTPSPAVKKYGMSKPGLVSNGDVQDSGYAMTGSRRKNDPIQVTVTTQHDRDGTAGHSPYGVDIDASELDESVKAKELDSEDDFEKYTVPRPTNRV</sequence>
<dbReference type="OrthoDB" id="2535105at2759"/>
<evidence type="ECO:0000256" key="1">
    <source>
        <dbReference type="SAM" id="MobiDB-lite"/>
    </source>
</evidence>
<keyword evidence="2" id="KW-0472">Membrane</keyword>
<dbReference type="Pfam" id="PF20152">
    <property type="entry name" value="DUF6534"/>
    <property type="match status" value="1"/>
</dbReference>
<dbReference type="Proteomes" id="UP000076842">
    <property type="component" value="Unassembled WGS sequence"/>
</dbReference>
<evidence type="ECO:0000259" key="3">
    <source>
        <dbReference type="Pfam" id="PF20152"/>
    </source>
</evidence>
<dbReference type="InParanoid" id="A0A165FCF5"/>
<feature type="transmembrane region" description="Helical" evidence="2">
    <location>
        <begin position="105"/>
        <end position="123"/>
    </location>
</feature>
<gene>
    <name evidence="4" type="ORF">CALCODRAFT_483902</name>
</gene>
<dbReference type="InterPro" id="IPR045339">
    <property type="entry name" value="DUF6534"/>
</dbReference>
<feature type="transmembrane region" description="Helical" evidence="2">
    <location>
        <begin position="213"/>
        <end position="237"/>
    </location>
</feature>
<name>A0A165FCF5_9BASI</name>
<keyword evidence="2" id="KW-0812">Transmembrane</keyword>
<feature type="region of interest" description="Disordered" evidence="1">
    <location>
        <begin position="328"/>
        <end position="378"/>
    </location>
</feature>
<dbReference type="PANTHER" id="PTHR40465:SF1">
    <property type="entry name" value="DUF6534 DOMAIN-CONTAINING PROTEIN"/>
    <property type="match status" value="1"/>
</dbReference>
<dbReference type="STRING" id="1353952.A0A165FCF5"/>
<feature type="transmembrane region" description="Helical" evidence="2">
    <location>
        <begin position="62"/>
        <end position="85"/>
    </location>
</feature>
<reference evidence="4 5" key="1">
    <citation type="journal article" date="2016" name="Mol. Biol. Evol.">
        <title>Comparative Genomics of Early-Diverging Mushroom-Forming Fungi Provides Insights into the Origins of Lignocellulose Decay Capabilities.</title>
        <authorList>
            <person name="Nagy L.G."/>
            <person name="Riley R."/>
            <person name="Tritt A."/>
            <person name="Adam C."/>
            <person name="Daum C."/>
            <person name="Floudas D."/>
            <person name="Sun H."/>
            <person name="Yadav J.S."/>
            <person name="Pangilinan J."/>
            <person name="Larsson K.H."/>
            <person name="Matsuura K."/>
            <person name="Barry K."/>
            <person name="Labutti K."/>
            <person name="Kuo R."/>
            <person name="Ohm R.A."/>
            <person name="Bhattacharya S.S."/>
            <person name="Shirouzu T."/>
            <person name="Yoshinaga Y."/>
            <person name="Martin F.M."/>
            <person name="Grigoriev I.V."/>
            <person name="Hibbett D.S."/>
        </authorList>
    </citation>
    <scope>NUCLEOTIDE SEQUENCE [LARGE SCALE GENOMIC DNA]</scope>
    <source>
        <strain evidence="4 5">HHB12733</strain>
    </source>
</reference>
<evidence type="ECO:0000256" key="2">
    <source>
        <dbReference type="SAM" id="Phobius"/>
    </source>
</evidence>
<feature type="transmembrane region" description="Helical" evidence="2">
    <location>
        <begin position="135"/>
        <end position="156"/>
    </location>
</feature>
<keyword evidence="2" id="KW-1133">Transmembrane helix</keyword>
<evidence type="ECO:0000313" key="4">
    <source>
        <dbReference type="EMBL" id="KZT56545.1"/>
    </source>
</evidence>
<feature type="domain" description="DUF6534" evidence="3">
    <location>
        <begin position="185"/>
        <end position="270"/>
    </location>
</feature>
<organism evidence="4 5">
    <name type="scientific">Calocera cornea HHB12733</name>
    <dbReference type="NCBI Taxonomy" id="1353952"/>
    <lineage>
        <taxon>Eukaryota</taxon>
        <taxon>Fungi</taxon>
        <taxon>Dikarya</taxon>
        <taxon>Basidiomycota</taxon>
        <taxon>Agaricomycotina</taxon>
        <taxon>Dacrymycetes</taxon>
        <taxon>Dacrymycetales</taxon>
        <taxon>Dacrymycetaceae</taxon>
        <taxon>Calocera</taxon>
    </lineage>
</organism>
<dbReference type="EMBL" id="KV423976">
    <property type="protein sequence ID" value="KZT56545.1"/>
    <property type="molecule type" value="Genomic_DNA"/>
</dbReference>